<reference evidence="2 3" key="1">
    <citation type="journal article" date="2009" name="PLoS Genet.">
        <title>The genome of Nectria haematococca: contribution of supernumerary chromosomes to gene expansion.</title>
        <authorList>
            <person name="Coleman J.J."/>
            <person name="Rounsley S.D."/>
            <person name="Rodriguez-Carres M."/>
            <person name="Kuo A."/>
            <person name="Wasmann C.C."/>
            <person name="Grimwood J."/>
            <person name="Schmutz J."/>
            <person name="Taga M."/>
            <person name="White G.J."/>
            <person name="Zhou S."/>
            <person name="Schwartz D.C."/>
            <person name="Freitag M."/>
            <person name="Ma L.J."/>
            <person name="Danchin E.G."/>
            <person name="Henrissat B."/>
            <person name="Coutinho P.M."/>
            <person name="Nelson D.R."/>
            <person name="Straney D."/>
            <person name="Napoli C.A."/>
            <person name="Barker B.M."/>
            <person name="Gribskov M."/>
            <person name="Rep M."/>
            <person name="Kroken S."/>
            <person name="Molnar I."/>
            <person name="Rensing C."/>
            <person name="Kennell J.C."/>
            <person name="Zamora J."/>
            <person name="Farman M.L."/>
            <person name="Selker E.U."/>
            <person name="Salamov A."/>
            <person name="Shapiro H."/>
            <person name="Pangilinan J."/>
            <person name="Lindquist E."/>
            <person name="Lamers C."/>
            <person name="Grigoriev I.V."/>
            <person name="Geiser D.M."/>
            <person name="Covert S.F."/>
            <person name="Temporini E."/>
            <person name="Vanetten H.D."/>
        </authorList>
    </citation>
    <scope>NUCLEOTIDE SEQUENCE [LARGE SCALE GENOMIC DNA]</scope>
    <source>
        <strain evidence="3">ATCC MYA-4622 / CBS 123669 / FGSC 9596 / NRRL 45880 / 77-13-4</strain>
    </source>
</reference>
<accession>C7ZIM4</accession>
<feature type="compositionally biased region" description="Basic and acidic residues" evidence="1">
    <location>
        <begin position="148"/>
        <end position="159"/>
    </location>
</feature>
<dbReference type="eggNOG" id="ENOG502RPJE">
    <property type="taxonomic scope" value="Eukaryota"/>
</dbReference>
<protein>
    <submittedName>
        <fullName evidence="2">Uncharacterized protein</fullName>
    </submittedName>
</protein>
<evidence type="ECO:0000313" key="3">
    <source>
        <dbReference type="Proteomes" id="UP000005206"/>
    </source>
</evidence>
<dbReference type="OMA" id="TESKCAF"/>
<sequence>MADLAGSPSEPASPSSSSDLVGMLTTLFSSPFSSLWTRKRYPYNFRQRFRQTQSLPPDNSARIFLDSGGFKAWLAHFLITTGEAHYSGREARQRLLRELETLPSEERARIAQEVSASTVHPSAQAHVREMEHQALAQTAVAGVAGRQDEPLTRGDEDHPASPSLSTPAASDVHRVELHSEDTTHWPVPVGFGLSEAQGQVVSGASIPGLLSVFPDYISGAIRRDGHGDHVTAAVTMNFPGASFGGVPCIMTLVVEPNKVERLAMLLFRAHLETTGESRELVLESGTRTIPKPQLLLQGSPSDAVSQVFGPEIAGAIAATPFRKREVFEGIRATRCVTMTIPHESNSAALITLTLGLEEGIRIQGRLYNRDARQ</sequence>
<organism evidence="2 3">
    <name type="scientific">Fusarium vanettenii (strain ATCC MYA-4622 / CBS 123669 / FGSC 9596 / NRRL 45880 / 77-13-4)</name>
    <name type="common">Fusarium solani subsp. pisi</name>
    <dbReference type="NCBI Taxonomy" id="660122"/>
    <lineage>
        <taxon>Eukaryota</taxon>
        <taxon>Fungi</taxon>
        <taxon>Dikarya</taxon>
        <taxon>Ascomycota</taxon>
        <taxon>Pezizomycotina</taxon>
        <taxon>Sordariomycetes</taxon>
        <taxon>Hypocreomycetidae</taxon>
        <taxon>Hypocreales</taxon>
        <taxon>Nectriaceae</taxon>
        <taxon>Fusarium</taxon>
        <taxon>Fusarium solani species complex</taxon>
        <taxon>Fusarium vanettenii</taxon>
    </lineage>
</organism>
<dbReference type="Proteomes" id="UP000005206">
    <property type="component" value="Chromosome 12"/>
</dbReference>
<feature type="region of interest" description="Disordered" evidence="1">
    <location>
        <begin position="148"/>
        <end position="175"/>
    </location>
</feature>
<gene>
    <name evidence="2" type="ORF">NECHADRAFT_87195</name>
</gene>
<dbReference type="KEGG" id="nhe:NECHADRAFT_87195"/>
<dbReference type="VEuPathDB" id="FungiDB:NECHADRAFT_87195"/>
<dbReference type="HOGENOM" id="CLU_028279_1_1_1"/>
<dbReference type="GeneID" id="9674153"/>
<feature type="compositionally biased region" description="Low complexity" evidence="1">
    <location>
        <begin position="160"/>
        <end position="170"/>
    </location>
</feature>
<keyword evidence="3" id="KW-1185">Reference proteome</keyword>
<dbReference type="RefSeq" id="XP_003041763.1">
    <property type="nucleotide sequence ID" value="XM_003041717.1"/>
</dbReference>
<evidence type="ECO:0000256" key="1">
    <source>
        <dbReference type="SAM" id="MobiDB-lite"/>
    </source>
</evidence>
<dbReference type="OrthoDB" id="3499148at2759"/>
<evidence type="ECO:0000313" key="2">
    <source>
        <dbReference type="EMBL" id="EEU36050.1"/>
    </source>
</evidence>
<dbReference type="AlphaFoldDB" id="C7ZIM4"/>
<dbReference type="EMBL" id="GG698931">
    <property type="protein sequence ID" value="EEU36050.1"/>
    <property type="molecule type" value="Genomic_DNA"/>
</dbReference>
<name>C7ZIM4_FUSV7</name>
<dbReference type="InParanoid" id="C7ZIM4"/>
<proteinExistence type="predicted"/>